<name>A0A0Q2RJ99_MYCGO</name>
<dbReference type="AlphaFoldDB" id="A0A0Q2RJ99"/>
<gene>
    <name evidence="2" type="ORF">AO501_30075</name>
</gene>
<dbReference type="InterPro" id="IPR037401">
    <property type="entry name" value="SnoaL-like"/>
</dbReference>
<organism evidence="2 3">
    <name type="scientific">Mycobacterium gordonae</name>
    <dbReference type="NCBI Taxonomy" id="1778"/>
    <lineage>
        <taxon>Bacteria</taxon>
        <taxon>Bacillati</taxon>
        <taxon>Actinomycetota</taxon>
        <taxon>Actinomycetes</taxon>
        <taxon>Mycobacteriales</taxon>
        <taxon>Mycobacteriaceae</taxon>
        <taxon>Mycobacterium</taxon>
    </lineage>
</organism>
<dbReference type="SUPFAM" id="SSF54427">
    <property type="entry name" value="NTF2-like"/>
    <property type="match status" value="1"/>
</dbReference>
<evidence type="ECO:0000313" key="2">
    <source>
        <dbReference type="EMBL" id="KQH75491.1"/>
    </source>
</evidence>
<evidence type="ECO:0000313" key="3">
    <source>
        <dbReference type="Proteomes" id="UP000051677"/>
    </source>
</evidence>
<dbReference type="PANTHER" id="PTHR41252:SF1">
    <property type="entry name" value="BLR2505 PROTEIN"/>
    <property type="match status" value="1"/>
</dbReference>
<proteinExistence type="predicted"/>
<dbReference type="Pfam" id="PF12680">
    <property type="entry name" value="SnoaL_2"/>
    <property type="match status" value="1"/>
</dbReference>
<dbReference type="Proteomes" id="UP000051677">
    <property type="component" value="Unassembled WGS sequence"/>
</dbReference>
<dbReference type="OrthoDB" id="8451859at2"/>
<dbReference type="EMBL" id="LKTM01000373">
    <property type="protein sequence ID" value="KQH75491.1"/>
    <property type="molecule type" value="Genomic_DNA"/>
</dbReference>
<evidence type="ECO:0000259" key="1">
    <source>
        <dbReference type="Pfam" id="PF12680"/>
    </source>
</evidence>
<comment type="caution">
    <text evidence="2">The sequence shown here is derived from an EMBL/GenBank/DDBJ whole genome shotgun (WGS) entry which is preliminary data.</text>
</comment>
<feature type="domain" description="SnoaL-like" evidence="1">
    <location>
        <begin position="41"/>
        <end position="146"/>
    </location>
</feature>
<accession>A0A0Q2RJ99</accession>
<sequence length="162" mass="17864">MGVIKHKKIDVDGNAGSEPVAASGSESEATSATYRAPLEIVKELYAKLTAGDPSGALALMSDDIEWITMMDYKVAGRGPQKVLEGMLMPAMEEWEPYTLTPHEFICDGDKVVSVGRFEGTNRATGKHVEVDYSHIWEVRGHKIVRHRQFIDTGKIEPARHLG</sequence>
<dbReference type="RefSeq" id="WP_050019268.1">
    <property type="nucleotide sequence ID" value="NZ_LKTM01000373.1"/>
</dbReference>
<reference evidence="2 3" key="1">
    <citation type="submission" date="2015-10" db="EMBL/GenBank/DDBJ databases">
        <title>Mycobacterium gordonae draft genome assembly.</title>
        <authorList>
            <person name="Ustinova V."/>
            <person name="Smirnova T."/>
            <person name="Blagodatskikh K."/>
            <person name="Varlamov D."/>
            <person name="Larionova E."/>
            <person name="Chernousova L."/>
        </authorList>
    </citation>
    <scope>NUCLEOTIDE SEQUENCE [LARGE SCALE GENOMIC DNA]</scope>
    <source>
        <strain evidence="2 3">CTRI 14-8773</strain>
    </source>
</reference>
<dbReference type="Gene3D" id="3.10.450.50">
    <property type="match status" value="1"/>
</dbReference>
<dbReference type="PANTHER" id="PTHR41252">
    <property type="entry name" value="BLR2505 PROTEIN"/>
    <property type="match status" value="1"/>
</dbReference>
<protein>
    <recommendedName>
        <fullName evidence="1">SnoaL-like domain-containing protein</fullName>
    </recommendedName>
</protein>
<dbReference type="InterPro" id="IPR032710">
    <property type="entry name" value="NTF2-like_dom_sf"/>
</dbReference>